<dbReference type="Proteomes" id="UP001156666">
    <property type="component" value="Unassembled WGS sequence"/>
</dbReference>
<gene>
    <name evidence="2" type="ORF">GCM10007940_26030</name>
</gene>
<name>A0AA37STM2_9BACT</name>
<evidence type="ECO:0000256" key="1">
    <source>
        <dbReference type="SAM" id="SignalP"/>
    </source>
</evidence>
<dbReference type="RefSeq" id="WP_235291663.1">
    <property type="nucleotide sequence ID" value="NZ_BSOH01000014.1"/>
</dbReference>
<dbReference type="InterPro" id="IPR008969">
    <property type="entry name" value="CarboxyPept-like_regulatory"/>
</dbReference>
<comment type="caution">
    <text evidence="2">The sequence shown here is derived from an EMBL/GenBank/DDBJ whole genome shotgun (WGS) entry which is preliminary data.</text>
</comment>
<evidence type="ECO:0000313" key="2">
    <source>
        <dbReference type="EMBL" id="GLR17988.1"/>
    </source>
</evidence>
<organism evidence="2 3">
    <name type="scientific">Portibacter lacus</name>
    <dbReference type="NCBI Taxonomy" id="1099794"/>
    <lineage>
        <taxon>Bacteria</taxon>
        <taxon>Pseudomonadati</taxon>
        <taxon>Bacteroidota</taxon>
        <taxon>Saprospiria</taxon>
        <taxon>Saprospirales</taxon>
        <taxon>Haliscomenobacteraceae</taxon>
        <taxon>Portibacter</taxon>
    </lineage>
</organism>
<evidence type="ECO:0000313" key="3">
    <source>
        <dbReference type="Proteomes" id="UP001156666"/>
    </source>
</evidence>
<feature type="signal peptide" evidence="1">
    <location>
        <begin position="1"/>
        <end position="20"/>
    </location>
</feature>
<sequence length="739" mass="82664">MRVATLILFLFLGQWALGQADITIIDKDTKDPLIGANVIAKSEGNSIQLITDMDGRIRVELGYPLELNITYLGYVPMQVKLAERTEDLVIQMIVDEMNIAVNPIIIANPFLSDNVSFNRKEFQVLPGAYEDPSRLILKAPGFSTSNDQANSILYKGMPSNFVNWTLNDGLIVNPNHQSNAGTLSDISSPNAGGVNMISAQVIGSYDFQSAPYSTPRNNSIAGNSNVNFSNFNNSYLNLSLVGLEAGLGFEGKKLPGFQANYRYSTVGILTGVLGLDFGGEEIIYQDLFTKFDLIDKEDTQLSGFVILGKSHNYKDALAEKDSVKTFKDIQDIYFDSEIILSGLTFSKKWNGLSLKSALNFSAKEDQWRSEIDDPYLLRGVHLKQTVTSALFDFNKRNFHFGANMHYIDDSRINSRHVLTGTDNNGVGFSNFNIMPYANYEWQTDKLYISGGSGLTFNSVTSHFNLEPHLKVIGQLGNSLEAEIGARRNTQILTASSFSYEFKPEEIKALHFEGILRLKKRKYTVFMSAFSHHMNNILMEKTSNYSQYTGLDHPLMGEYDYSGNARSQGVSLGFSSMNLWLNGLSLSANGTVFNSDYGRDGNFDLNNTFDFENSYNVIASYNRPLRKDKELVTSISYHVRGGLKEFPIAAVAGSTNFMTSYDFSSAPVVQLADYERIDFRIVYNLRKGNYRKFAKSISLDIQNLANKENDASTDIDFLTGESYVRKQLGMIPILAYRIEF</sequence>
<dbReference type="EMBL" id="BSOH01000014">
    <property type="protein sequence ID" value="GLR17988.1"/>
    <property type="molecule type" value="Genomic_DNA"/>
</dbReference>
<keyword evidence="1" id="KW-0732">Signal</keyword>
<proteinExistence type="predicted"/>
<dbReference type="SUPFAM" id="SSF56935">
    <property type="entry name" value="Porins"/>
    <property type="match status" value="1"/>
</dbReference>
<dbReference type="AlphaFoldDB" id="A0AA37STM2"/>
<reference evidence="2" key="1">
    <citation type="journal article" date="2014" name="Int. J. Syst. Evol. Microbiol.">
        <title>Complete genome sequence of Corynebacterium casei LMG S-19264T (=DSM 44701T), isolated from a smear-ripened cheese.</title>
        <authorList>
            <consortium name="US DOE Joint Genome Institute (JGI-PGF)"/>
            <person name="Walter F."/>
            <person name="Albersmeier A."/>
            <person name="Kalinowski J."/>
            <person name="Ruckert C."/>
        </authorList>
    </citation>
    <scope>NUCLEOTIDE SEQUENCE</scope>
    <source>
        <strain evidence="2">NBRC 108769</strain>
    </source>
</reference>
<reference evidence="2" key="2">
    <citation type="submission" date="2023-01" db="EMBL/GenBank/DDBJ databases">
        <title>Draft genome sequence of Portibacter lacus strain NBRC 108769.</title>
        <authorList>
            <person name="Sun Q."/>
            <person name="Mori K."/>
        </authorList>
    </citation>
    <scope>NUCLEOTIDE SEQUENCE</scope>
    <source>
        <strain evidence="2">NBRC 108769</strain>
    </source>
</reference>
<feature type="chain" id="PRO_5041338119" evidence="1">
    <location>
        <begin position="21"/>
        <end position="739"/>
    </location>
</feature>
<dbReference type="SUPFAM" id="SSF49464">
    <property type="entry name" value="Carboxypeptidase regulatory domain-like"/>
    <property type="match status" value="1"/>
</dbReference>
<protein>
    <submittedName>
        <fullName evidence="2">Prevent-host-death protein</fullName>
    </submittedName>
</protein>
<accession>A0AA37STM2</accession>
<keyword evidence="3" id="KW-1185">Reference proteome</keyword>